<reference evidence="1" key="1">
    <citation type="journal article" date="2014" name="Front. Microbiol.">
        <title>High frequency of phylogenetically diverse reductive dehalogenase-homologous genes in deep subseafloor sedimentary metagenomes.</title>
        <authorList>
            <person name="Kawai M."/>
            <person name="Futagami T."/>
            <person name="Toyoda A."/>
            <person name="Takaki Y."/>
            <person name="Nishi S."/>
            <person name="Hori S."/>
            <person name="Arai W."/>
            <person name="Tsubouchi T."/>
            <person name="Morono Y."/>
            <person name="Uchiyama I."/>
            <person name="Ito T."/>
            <person name="Fujiyama A."/>
            <person name="Inagaki F."/>
            <person name="Takami H."/>
        </authorList>
    </citation>
    <scope>NUCLEOTIDE SEQUENCE</scope>
    <source>
        <strain evidence="1">Expedition CK06-06</strain>
    </source>
</reference>
<proteinExistence type="predicted"/>
<dbReference type="EMBL" id="BARW01009132">
    <property type="protein sequence ID" value="GAI76592.1"/>
    <property type="molecule type" value="Genomic_DNA"/>
</dbReference>
<protein>
    <submittedName>
        <fullName evidence="1">Uncharacterized protein</fullName>
    </submittedName>
</protein>
<name>X1R781_9ZZZZ</name>
<organism evidence="1">
    <name type="scientific">marine sediment metagenome</name>
    <dbReference type="NCBI Taxonomy" id="412755"/>
    <lineage>
        <taxon>unclassified sequences</taxon>
        <taxon>metagenomes</taxon>
        <taxon>ecological metagenomes</taxon>
    </lineage>
</organism>
<feature type="non-terminal residue" evidence="1">
    <location>
        <position position="1"/>
    </location>
</feature>
<evidence type="ECO:0000313" key="1">
    <source>
        <dbReference type="EMBL" id="GAI76592.1"/>
    </source>
</evidence>
<dbReference type="AlphaFoldDB" id="X1R781"/>
<gene>
    <name evidence="1" type="ORF">S12H4_18479</name>
</gene>
<comment type="caution">
    <text evidence="1">The sequence shown here is derived from an EMBL/GenBank/DDBJ whole genome shotgun (WGS) entry which is preliminary data.</text>
</comment>
<accession>X1R781</accession>
<sequence>DKWGKLSLKDKERMVEKLSLKDREKMLRELDKDRNNWISIQTYTMLRGSESDKKAIKRVSESFSKRLADKKLTVDTIDRVFNELITDAYLDRTVPYSIKVDSILDKIEKLQAIRQKADNHLIRLIGAFVDIKRPLIKVFVRKVDQLNVSDKQVNISQKGTNDLDKNNEKIS</sequence>